<organism evidence="1 2">
    <name type="scientific">Fusarium duplospermum</name>
    <dbReference type="NCBI Taxonomy" id="1325734"/>
    <lineage>
        <taxon>Eukaryota</taxon>
        <taxon>Fungi</taxon>
        <taxon>Dikarya</taxon>
        <taxon>Ascomycota</taxon>
        <taxon>Pezizomycotina</taxon>
        <taxon>Sordariomycetes</taxon>
        <taxon>Hypocreomycetidae</taxon>
        <taxon>Hypocreales</taxon>
        <taxon>Nectriaceae</taxon>
        <taxon>Fusarium</taxon>
        <taxon>Fusarium solani species complex</taxon>
    </lineage>
</organism>
<proteinExistence type="predicted"/>
<accession>A0A428Q1T3</accession>
<dbReference type="AlphaFoldDB" id="A0A428Q1T3"/>
<reference evidence="1 2" key="1">
    <citation type="submission" date="2017-06" db="EMBL/GenBank/DDBJ databases">
        <title>Comparative genomic analysis of Ambrosia Fusariam Clade fungi.</title>
        <authorList>
            <person name="Stajich J.E."/>
            <person name="Carrillo J."/>
            <person name="Kijimoto T."/>
            <person name="Eskalen A."/>
            <person name="O'Donnell K."/>
            <person name="Kasson M."/>
        </authorList>
    </citation>
    <scope>NUCLEOTIDE SEQUENCE [LARGE SCALE GENOMIC DNA]</scope>
    <source>
        <strain evidence="1 2">NRRL62584</strain>
    </source>
</reference>
<comment type="caution">
    <text evidence="1">The sequence shown here is derived from an EMBL/GenBank/DDBJ whole genome shotgun (WGS) entry which is preliminary data.</text>
</comment>
<dbReference type="EMBL" id="NKCI01000067">
    <property type="protein sequence ID" value="RSL59270.1"/>
    <property type="molecule type" value="Genomic_DNA"/>
</dbReference>
<evidence type="ECO:0000313" key="1">
    <source>
        <dbReference type="EMBL" id="RSL59270.1"/>
    </source>
</evidence>
<dbReference type="Proteomes" id="UP000288168">
    <property type="component" value="Unassembled WGS sequence"/>
</dbReference>
<sequence length="101" mass="11568">MMMKPRLIVLPCQAKGTRHGYIASHDQRIDPQIKPNIKCHLAVSSPIQPFFSPVTLVANRVGCEEYDPQVGESRQIRYNCLSQYTQLLMCIKSLIFCYQIP</sequence>
<protein>
    <submittedName>
        <fullName evidence="1">Uncharacterized protein</fullName>
    </submittedName>
</protein>
<name>A0A428Q1T3_9HYPO</name>
<keyword evidence="2" id="KW-1185">Reference proteome</keyword>
<gene>
    <name evidence="1" type="ORF">CEP54_007338</name>
</gene>
<evidence type="ECO:0000313" key="2">
    <source>
        <dbReference type="Proteomes" id="UP000288168"/>
    </source>
</evidence>